<accession>A0A316GGH7</accession>
<sequence>MGPIVLILGSGPAAVAVKSWDRSVFDQVVAINNAWRLRPDWDVSIHPEDFPPEHRPPGLLACQRRIEARDYVPVQNTYGGFVYAGGTMAFTAGYWALGALKPRVMAFFGCDMVYAATGRTHFYGTGTADPLRADITLQSLEGKAARLQMLAAAQGCACVNLSWQDSRLVFPRATLDDLADTLPVAPDGPALAAAQAREAELGYMVPSGRYWEEADRFDAAALRDLDALWLAAQRASVRTASSPETAALSRRLDAAASGFRRGA</sequence>
<proteinExistence type="predicted"/>
<organism evidence="1 2">
    <name type="scientific">Roseicyclus mahoneyensis</name>
    <dbReference type="NCBI Taxonomy" id="164332"/>
    <lineage>
        <taxon>Bacteria</taxon>
        <taxon>Pseudomonadati</taxon>
        <taxon>Pseudomonadota</taxon>
        <taxon>Alphaproteobacteria</taxon>
        <taxon>Rhodobacterales</taxon>
        <taxon>Roseobacteraceae</taxon>
        <taxon>Roseicyclus</taxon>
    </lineage>
</organism>
<name>A0A316GGH7_9RHOB</name>
<dbReference type="RefSeq" id="WP_245904307.1">
    <property type="nucleotide sequence ID" value="NZ_QGGW01000005.1"/>
</dbReference>
<reference evidence="1 2" key="1">
    <citation type="submission" date="2018-05" db="EMBL/GenBank/DDBJ databases">
        <title>Genomic Encyclopedia of Type Strains, Phase IV (KMG-IV): sequencing the most valuable type-strain genomes for metagenomic binning, comparative biology and taxonomic classification.</title>
        <authorList>
            <person name="Goeker M."/>
        </authorList>
    </citation>
    <scope>NUCLEOTIDE SEQUENCE [LARGE SCALE GENOMIC DNA]</scope>
    <source>
        <strain evidence="1 2">DSM 16097</strain>
    </source>
</reference>
<dbReference type="EMBL" id="QGGW01000005">
    <property type="protein sequence ID" value="PWK60067.1"/>
    <property type="molecule type" value="Genomic_DNA"/>
</dbReference>
<evidence type="ECO:0000313" key="2">
    <source>
        <dbReference type="Proteomes" id="UP000245708"/>
    </source>
</evidence>
<gene>
    <name evidence="1" type="ORF">C7455_10550</name>
</gene>
<protein>
    <submittedName>
        <fullName evidence="1">Uncharacterized protein</fullName>
    </submittedName>
</protein>
<evidence type="ECO:0000313" key="1">
    <source>
        <dbReference type="EMBL" id="PWK60067.1"/>
    </source>
</evidence>
<dbReference type="AlphaFoldDB" id="A0A316GGH7"/>
<comment type="caution">
    <text evidence="1">The sequence shown here is derived from an EMBL/GenBank/DDBJ whole genome shotgun (WGS) entry which is preliminary data.</text>
</comment>
<keyword evidence="2" id="KW-1185">Reference proteome</keyword>
<dbReference type="Proteomes" id="UP000245708">
    <property type="component" value="Unassembled WGS sequence"/>
</dbReference>